<evidence type="ECO:0000313" key="1">
    <source>
        <dbReference type="EMBL" id="KKK87549.1"/>
    </source>
</evidence>
<gene>
    <name evidence="1" type="ORF">LCGC14_2752110</name>
</gene>
<feature type="non-terminal residue" evidence="1">
    <location>
        <position position="1"/>
    </location>
</feature>
<comment type="caution">
    <text evidence="1">The sequence shown here is derived from an EMBL/GenBank/DDBJ whole genome shotgun (WGS) entry which is preliminary data.</text>
</comment>
<proteinExistence type="predicted"/>
<reference evidence="1" key="1">
    <citation type="journal article" date="2015" name="Nature">
        <title>Complex archaea that bridge the gap between prokaryotes and eukaryotes.</title>
        <authorList>
            <person name="Spang A."/>
            <person name="Saw J.H."/>
            <person name="Jorgensen S.L."/>
            <person name="Zaremba-Niedzwiedzka K."/>
            <person name="Martijn J."/>
            <person name="Lind A.E."/>
            <person name="van Eijk R."/>
            <person name="Schleper C."/>
            <person name="Guy L."/>
            <person name="Ettema T.J."/>
        </authorList>
    </citation>
    <scope>NUCLEOTIDE SEQUENCE</scope>
</reference>
<dbReference type="AlphaFoldDB" id="A0A0F9BA25"/>
<accession>A0A0F9BA25</accession>
<protein>
    <submittedName>
        <fullName evidence="1">Uncharacterized protein</fullName>
    </submittedName>
</protein>
<dbReference type="EMBL" id="LAZR01050349">
    <property type="protein sequence ID" value="KKK87549.1"/>
    <property type="molecule type" value="Genomic_DNA"/>
</dbReference>
<organism evidence="1">
    <name type="scientific">marine sediment metagenome</name>
    <dbReference type="NCBI Taxonomy" id="412755"/>
    <lineage>
        <taxon>unclassified sequences</taxon>
        <taxon>metagenomes</taxon>
        <taxon>ecological metagenomes</taxon>
    </lineage>
</organism>
<sequence length="31" mass="3240">EAHGGTLSAHANTDGGSRFKFTLPIVKEKVA</sequence>
<name>A0A0F9BA25_9ZZZZ</name>